<dbReference type="PANTHER" id="PTHR40084">
    <property type="entry name" value="PHOSPHOHYDROLASE, PHP FAMILY"/>
    <property type="match status" value="1"/>
</dbReference>
<dbReference type="PANTHER" id="PTHR40084:SF1">
    <property type="entry name" value="PHOSPHOTRANSFERASE"/>
    <property type="match status" value="1"/>
</dbReference>
<dbReference type="EMBL" id="PFSY01000183">
    <property type="protein sequence ID" value="PJC01239.1"/>
    <property type="molecule type" value="Genomic_DNA"/>
</dbReference>
<dbReference type="SUPFAM" id="SSF89550">
    <property type="entry name" value="PHP domain-like"/>
    <property type="match status" value="1"/>
</dbReference>
<comment type="caution">
    <text evidence="1">The sequence shown here is derived from an EMBL/GenBank/DDBJ whole genome shotgun (WGS) entry which is preliminary data.</text>
</comment>
<protein>
    <recommendedName>
        <fullName evidence="3">DNA helicase UvrD</fullName>
    </recommendedName>
</protein>
<dbReference type="CDD" id="cd19067">
    <property type="entry name" value="PfuEndoQ-like"/>
    <property type="match status" value="1"/>
</dbReference>
<organism evidence="1 2">
    <name type="scientific">Candidatus Komeilibacteria bacterium CG_4_9_14_0_8_um_filter_36_9</name>
    <dbReference type="NCBI Taxonomy" id="1974473"/>
    <lineage>
        <taxon>Bacteria</taxon>
        <taxon>Candidatus Komeiliibacteriota</taxon>
    </lineage>
</organism>
<accession>A0A2M8DQB0</accession>
<proteinExistence type="predicted"/>
<evidence type="ECO:0000313" key="2">
    <source>
        <dbReference type="Proteomes" id="UP000230136"/>
    </source>
</evidence>
<evidence type="ECO:0000313" key="1">
    <source>
        <dbReference type="EMBL" id="PJC01239.1"/>
    </source>
</evidence>
<dbReference type="Proteomes" id="UP000230136">
    <property type="component" value="Unassembled WGS sequence"/>
</dbReference>
<name>A0A2M8DQB0_9BACT</name>
<gene>
    <name evidence="1" type="ORF">CO073_03975</name>
</gene>
<dbReference type="AlphaFoldDB" id="A0A2M8DQB0"/>
<reference evidence="2" key="1">
    <citation type="submission" date="2017-09" db="EMBL/GenBank/DDBJ databases">
        <title>Depth-based differentiation of microbial function through sediment-hosted aquifers and enrichment of novel symbionts in the deep terrestrial subsurface.</title>
        <authorList>
            <person name="Probst A.J."/>
            <person name="Ladd B."/>
            <person name="Jarett J.K."/>
            <person name="Geller-Mcgrath D.E."/>
            <person name="Sieber C.M.K."/>
            <person name="Emerson J.B."/>
            <person name="Anantharaman K."/>
            <person name="Thomas B.C."/>
            <person name="Malmstrom R."/>
            <person name="Stieglmeier M."/>
            <person name="Klingl A."/>
            <person name="Woyke T."/>
            <person name="Ryan C.M."/>
            <person name="Banfield J.F."/>
        </authorList>
    </citation>
    <scope>NUCLEOTIDE SEQUENCE [LARGE SCALE GENOMIC DNA]</scope>
</reference>
<sequence>MQIIADLHIHSGYARACSPQLTIENIDIWAKKKGIDVISVADFTHPGRFKEMKEVLVDQGNGLYKVKGSNIGTQFIMGTEVSCIYRHRDKTRRLHLCLFLSSIEKVAEFNKGLTSRGGKLKSDGRPILGMSAKDILKLVMEIDTVGFVVPAHIWTPWFAIFGSKSGYDSMEECFEELTSEIKAVETGLSSDPPMNWQWSALEAL</sequence>
<evidence type="ECO:0008006" key="3">
    <source>
        <dbReference type="Google" id="ProtNLM"/>
    </source>
</evidence>
<dbReference type="InterPro" id="IPR016195">
    <property type="entry name" value="Pol/histidinol_Pase-like"/>
</dbReference>
<dbReference type="Gene3D" id="3.20.20.140">
    <property type="entry name" value="Metal-dependent hydrolases"/>
    <property type="match status" value="1"/>
</dbReference>